<dbReference type="GO" id="GO:0043139">
    <property type="term" value="F:5'-3' DNA helicase activity"/>
    <property type="evidence" value="ECO:0007669"/>
    <property type="project" value="UniProtKB-EC"/>
</dbReference>
<dbReference type="GO" id="GO:0005524">
    <property type="term" value="F:ATP binding"/>
    <property type="evidence" value="ECO:0007669"/>
    <property type="project" value="UniProtKB-KW"/>
</dbReference>
<feature type="domain" description="DNA helicase Pif1-like DEAD-box helicase" evidence="2">
    <location>
        <begin position="201"/>
        <end position="342"/>
    </location>
</feature>
<dbReference type="InterPro" id="IPR051055">
    <property type="entry name" value="PIF1_helicase"/>
</dbReference>
<evidence type="ECO:0000259" key="2">
    <source>
        <dbReference type="Pfam" id="PF05970"/>
    </source>
</evidence>
<comment type="catalytic activity">
    <reaction evidence="1">
        <text>ATP + H2O = ADP + phosphate + H(+)</text>
        <dbReference type="Rhea" id="RHEA:13065"/>
        <dbReference type="ChEBI" id="CHEBI:15377"/>
        <dbReference type="ChEBI" id="CHEBI:15378"/>
        <dbReference type="ChEBI" id="CHEBI:30616"/>
        <dbReference type="ChEBI" id="CHEBI:43474"/>
        <dbReference type="ChEBI" id="CHEBI:456216"/>
        <dbReference type="EC" id="5.6.2.3"/>
    </reaction>
</comment>
<keyword evidence="1" id="KW-0233">DNA recombination</keyword>
<keyword evidence="4" id="KW-1185">Reference proteome</keyword>
<reference evidence="3" key="2">
    <citation type="journal article" date="2023" name="BMC Genomics">
        <title>Pest status, molecular evolution, and epigenetic factors derived from the genome assembly of Frankliniella fusca, a thysanopteran phytovirus vector.</title>
        <authorList>
            <person name="Catto M.A."/>
            <person name="Labadie P.E."/>
            <person name="Jacobson A.L."/>
            <person name="Kennedy G.G."/>
            <person name="Srinivasan R."/>
            <person name="Hunt B.G."/>
        </authorList>
    </citation>
    <scope>NUCLEOTIDE SEQUENCE</scope>
    <source>
        <strain evidence="3">PL_HMW_Pooled</strain>
    </source>
</reference>
<dbReference type="PANTHER" id="PTHR47642">
    <property type="entry name" value="ATP-DEPENDENT DNA HELICASE"/>
    <property type="match status" value="1"/>
</dbReference>
<comment type="caution">
    <text evidence="3">The sequence shown here is derived from an EMBL/GenBank/DDBJ whole genome shotgun (WGS) entry which is preliminary data.</text>
</comment>
<keyword evidence="1" id="KW-0547">Nucleotide-binding</keyword>
<keyword evidence="1" id="KW-0067">ATP-binding</keyword>
<accession>A0AAE1HHS7</accession>
<dbReference type="GO" id="GO:0006310">
    <property type="term" value="P:DNA recombination"/>
    <property type="evidence" value="ECO:0007669"/>
    <property type="project" value="UniProtKB-KW"/>
</dbReference>
<dbReference type="GO" id="GO:0016787">
    <property type="term" value="F:hydrolase activity"/>
    <property type="evidence" value="ECO:0007669"/>
    <property type="project" value="UniProtKB-KW"/>
</dbReference>
<name>A0AAE1HHS7_9NEOP</name>
<dbReference type="AlphaFoldDB" id="A0AAE1HHS7"/>
<keyword evidence="1" id="KW-0227">DNA damage</keyword>
<dbReference type="PANTHER" id="PTHR47642:SF5">
    <property type="entry name" value="ATP-DEPENDENT DNA HELICASE"/>
    <property type="match status" value="1"/>
</dbReference>
<protein>
    <recommendedName>
        <fullName evidence="1">ATP-dependent DNA helicase</fullName>
        <ecNumber evidence="1">5.6.2.3</ecNumber>
    </recommendedName>
</protein>
<keyword evidence="1" id="KW-0234">DNA repair</keyword>
<organism evidence="3 4">
    <name type="scientific">Frankliniella fusca</name>
    <dbReference type="NCBI Taxonomy" id="407009"/>
    <lineage>
        <taxon>Eukaryota</taxon>
        <taxon>Metazoa</taxon>
        <taxon>Ecdysozoa</taxon>
        <taxon>Arthropoda</taxon>
        <taxon>Hexapoda</taxon>
        <taxon>Insecta</taxon>
        <taxon>Pterygota</taxon>
        <taxon>Neoptera</taxon>
        <taxon>Paraneoptera</taxon>
        <taxon>Thysanoptera</taxon>
        <taxon>Terebrantia</taxon>
        <taxon>Thripoidea</taxon>
        <taxon>Thripidae</taxon>
        <taxon>Frankliniella</taxon>
    </lineage>
</organism>
<evidence type="ECO:0000256" key="1">
    <source>
        <dbReference type="RuleBase" id="RU363044"/>
    </source>
</evidence>
<dbReference type="Pfam" id="PF05970">
    <property type="entry name" value="PIF1"/>
    <property type="match status" value="1"/>
</dbReference>
<sequence length="369" mass="41919">MTDKVPYIHELIRPYKVYQAAEYLTKTDVYIKHNIKLDSQWLQNTNQQCEIVTIDNCNIAVDDNCNDVNEVNLSTELEKAYTNDVTKNTLLNIFCDSDSDDSSSNESEDSNIQMQEQESMIIPENIPDHLTQDTGIKIAPGEGKNPISLLRDEDVDILTYPTIYAGKSRQFKFPLKDAELRKFELKSYDRRAANNIPKLFMSFCGVGKSTLLKALTETATRFWTHQIENSPDDIHLILSAPTGKAAFNIQGQTIHSIFGLGFDLKKELTSKMTCDKRNTLMYKLKKLKLMVIDEISMVSHELMQVISLRLQEIFETSKPFGGVSMIVMGDFNQLPPVYQSPVYQPPTDTMSILSNANNVITTTFSKKRD</sequence>
<proteinExistence type="inferred from homology"/>
<keyword evidence="1" id="KW-0378">Hydrolase</keyword>
<dbReference type="InterPro" id="IPR027417">
    <property type="entry name" value="P-loop_NTPase"/>
</dbReference>
<dbReference type="Proteomes" id="UP001219518">
    <property type="component" value="Unassembled WGS sequence"/>
</dbReference>
<evidence type="ECO:0000313" key="4">
    <source>
        <dbReference type="Proteomes" id="UP001219518"/>
    </source>
</evidence>
<comment type="similarity">
    <text evidence="1">Belongs to the helicase family.</text>
</comment>
<reference evidence="3" key="1">
    <citation type="submission" date="2021-07" db="EMBL/GenBank/DDBJ databases">
        <authorList>
            <person name="Catto M.A."/>
            <person name="Jacobson A."/>
            <person name="Kennedy G."/>
            <person name="Labadie P."/>
            <person name="Hunt B.G."/>
            <person name="Srinivasan R."/>
        </authorList>
    </citation>
    <scope>NUCLEOTIDE SEQUENCE</scope>
    <source>
        <strain evidence="3">PL_HMW_Pooled</strain>
        <tissue evidence="3">Head</tissue>
    </source>
</reference>
<comment type="cofactor">
    <cofactor evidence="1">
        <name>Mg(2+)</name>
        <dbReference type="ChEBI" id="CHEBI:18420"/>
    </cofactor>
</comment>
<keyword evidence="1 3" id="KW-0347">Helicase</keyword>
<dbReference type="GO" id="GO:0006281">
    <property type="term" value="P:DNA repair"/>
    <property type="evidence" value="ECO:0007669"/>
    <property type="project" value="UniProtKB-KW"/>
</dbReference>
<dbReference type="InterPro" id="IPR010285">
    <property type="entry name" value="DNA_helicase_pif1-like_DEAD"/>
</dbReference>
<dbReference type="Gene3D" id="3.40.50.300">
    <property type="entry name" value="P-loop containing nucleotide triphosphate hydrolases"/>
    <property type="match status" value="1"/>
</dbReference>
<dbReference type="EC" id="5.6.2.3" evidence="1"/>
<evidence type="ECO:0000313" key="3">
    <source>
        <dbReference type="EMBL" id="KAK3921579.1"/>
    </source>
</evidence>
<dbReference type="GO" id="GO:0000723">
    <property type="term" value="P:telomere maintenance"/>
    <property type="evidence" value="ECO:0007669"/>
    <property type="project" value="InterPro"/>
</dbReference>
<dbReference type="EMBL" id="JAHWGI010001040">
    <property type="protein sequence ID" value="KAK3921579.1"/>
    <property type="molecule type" value="Genomic_DNA"/>
</dbReference>
<dbReference type="SUPFAM" id="SSF52540">
    <property type="entry name" value="P-loop containing nucleoside triphosphate hydrolases"/>
    <property type="match status" value="1"/>
</dbReference>
<gene>
    <name evidence="3" type="ORF">KUF71_010751</name>
</gene>